<protein>
    <recommendedName>
        <fullName evidence="4">DDE Tnp4 domain-containing protein</fullName>
    </recommendedName>
</protein>
<dbReference type="EMBL" id="QOIP01000002">
    <property type="protein sequence ID" value="RLU25467.1"/>
    <property type="molecule type" value="Genomic_DNA"/>
</dbReference>
<proteinExistence type="predicted"/>
<evidence type="ECO:0000256" key="1">
    <source>
        <dbReference type="ARBA" id="ARBA00001968"/>
    </source>
</evidence>
<evidence type="ECO:0000256" key="2">
    <source>
        <dbReference type="ARBA" id="ARBA00022723"/>
    </source>
</evidence>
<comment type="cofactor">
    <cofactor evidence="1">
        <name>a divalent metal cation</name>
        <dbReference type="ChEBI" id="CHEBI:60240"/>
    </cofactor>
</comment>
<dbReference type="AlphaFoldDB" id="A0A3L8DYF7"/>
<sequence>MVGSLSDTSILSASAFGQALERNELDLPTPKSLPNSTVVAHHYFVGDEIFPLRLNLLRPYARKNLLGIAQKVFNYRFSRARRVIENAFGILTTRNAERVTGSMNDNRILRSGFSYNPAEVPARNMSVVHSPNKNKPGEQPGEETKSAEQLESSLIELDNGSHLGEAAKKDQQGRHFGESSQQQNYFAPVMENRQEDATTSRTTAQVLLELPYHHFPPEVPHTDSLQQEIK</sequence>
<name>A0A3L8DYF7_OOCBI</name>
<reference evidence="5 6" key="1">
    <citation type="journal article" date="2018" name="Genome Res.">
        <title>The genomic architecture and molecular evolution of ant odorant receptors.</title>
        <authorList>
            <person name="McKenzie S.K."/>
            <person name="Kronauer D.J.C."/>
        </authorList>
    </citation>
    <scope>NUCLEOTIDE SEQUENCE [LARGE SCALE GENOMIC DNA]</scope>
    <source>
        <strain evidence="5">Clonal line C1</strain>
    </source>
</reference>
<feature type="domain" description="DDE Tnp4" evidence="4">
    <location>
        <begin position="2"/>
        <end position="94"/>
    </location>
</feature>
<evidence type="ECO:0000313" key="5">
    <source>
        <dbReference type="EMBL" id="RLU25467.1"/>
    </source>
</evidence>
<organism evidence="5 6">
    <name type="scientific">Ooceraea biroi</name>
    <name type="common">Clonal raider ant</name>
    <name type="synonym">Cerapachys biroi</name>
    <dbReference type="NCBI Taxonomy" id="2015173"/>
    <lineage>
        <taxon>Eukaryota</taxon>
        <taxon>Metazoa</taxon>
        <taxon>Ecdysozoa</taxon>
        <taxon>Arthropoda</taxon>
        <taxon>Hexapoda</taxon>
        <taxon>Insecta</taxon>
        <taxon>Pterygota</taxon>
        <taxon>Neoptera</taxon>
        <taxon>Endopterygota</taxon>
        <taxon>Hymenoptera</taxon>
        <taxon>Apocrita</taxon>
        <taxon>Aculeata</taxon>
        <taxon>Formicoidea</taxon>
        <taxon>Formicidae</taxon>
        <taxon>Dorylinae</taxon>
        <taxon>Ooceraea</taxon>
    </lineage>
</organism>
<dbReference type="GO" id="GO:0046872">
    <property type="term" value="F:metal ion binding"/>
    <property type="evidence" value="ECO:0007669"/>
    <property type="project" value="UniProtKB-KW"/>
</dbReference>
<keyword evidence="2" id="KW-0479">Metal-binding</keyword>
<evidence type="ECO:0000256" key="3">
    <source>
        <dbReference type="SAM" id="MobiDB-lite"/>
    </source>
</evidence>
<feature type="region of interest" description="Disordered" evidence="3">
    <location>
        <begin position="125"/>
        <end position="149"/>
    </location>
</feature>
<accession>A0A3L8DYF7</accession>
<dbReference type="Proteomes" id="UP000279307">
    <property type="component" value="Chromosome 2"/>
</dbReference>
<dbReference type="Pfam" id="PF13359">
    <property type="entry name" value="DDE_Tnp_4"/>
    <property type="match status" value="1"/>
</dbReference>
<dbReference type="InterPro" id="IPR027806">
    <property type="entry name" value="HARBI1_dom"/>
</dbReference>
<gene>
    <name evidence="5" type="ORF">DMN91_001623</name>
</gene>
<evidence type="ECO:0000259" key="4">
    <source>
        <dbReference type="Pfam" id="PF13359"/>
    </source>
</evidence>
<evidence type="ECO:0000313" key="6">
    <source>
        <dbReference type="Proteomes" id="UP000279307"/>
    </source>
</evidence>
<comment type="caution">
    <text evidence="5">The sequence shown here is derived from an EMBL/GenBank/DDBJ whole genome shotgun (WGS) entry which is preliminary data.</text>
</comment>
<dbReference type="OrthoDB" id="7542312at2759"/>